<name>A0A6J4VGB6_9BACT</name>
<feature type="non-terminal residue" evidence="2">
    <location>
        <position position="1"/>
    </location>
</feature>
<reference evidence="2" key="1">
    <citation type="submission" date="2020-02" db="EMBL/GenBank/DDBJ databases">
        <authorList>
            <person name="Meier V. D."/>
        </authorList>
    </citation>
    <scope>NUCLEOTIDE SEQUENCE</scope>
    <source>
        <strain evidence="2">AVDCRST_MAG49</strain>
    </source>
</reference>
<evidence type="ECO:0000256" key="1">
    <source>
        <dbReference type="SAM" id="MobiDB-lite"/>
    </source>
</evidence>
<sequence length="45" mass="4578">DCPFGWPSGRDGSRRGAAGRPVPGIGGTHRSGSRRPRYGAGAGNL</sequence>
<gene>
    <name evidence="2" type="ORF">AVDCRST_MAG49-4129</name>
</gene>
<accession>A0A6J4VGB6</accession>
<proteinExistence type="predicted"/>
<dbReference type="EMBL" id="CADCWG010000301">
    <property type="protein sequence ID" value="CAA9575564.1"/>
    <property type="molecule type" value="Genomic_DNA"/>
</dbReference>
<dbReference type="AlphaFoldDB" id="A0A6J4VGB6"/>
<feature type="region of interest" description="Disordered" evidence="1">
    <location>
        <begin position="1"/>
        <end position="45"/>
    </location>
</feature>
<protein>
    <submittedName>
        <fullName evidence="2">Uncharacterized protein</fullName>
    </submittedName>
</protein>
<evidence type="ECO:0000313" key="2">
    <source>
        <dbReference type="EMBL" id="CAA9575564.1"/>
    </source>
</evidence>
<organism evidence="2">
    <name type="scientific">uncultured Thermomicrobiales bacterium</name>
    <dbReference type="NCBI Taxonomy" id="1645740"/>
    <lineage>
        <taxon>Bacteria</taxon>
        <taxon>Pseudomonadati</taxon>
        <taxon>Thermomicrobiota</taxon>
        <taxon>Thermomicrobia</taxon>
        <taxon>Thermomicrobiales</taxon>
        <taxon>environmental samples</taxon>
    </lineage>
</organism>
<feature type="non-terminal residue" evidence="2">
    <location>
        <position position="45"/>
    </location>
</feature>